<name>A0A4D6MWN7_VIGUN</name>
<proteinExistence type="predicted"/>
<dbReference type="InterPro" id="IPR008974">
    <property type="entry name" value="TRAF-like"/>
</dbReference>
<keyword evidence="4" id="KW-1185">Reference proteome</keyword>
<sequence length="113" mass="13245">MEVFGKFTWTITNFSTLDSEELYSDTFTLDGHSWRVFIYPKGNKVSVCQFIWNSGAASMPQRWEKFANFKFILINQLRHRRNIMEEVEIFMKPTDLTCVVVPVFPPSESNIVL</sequence>
<keyword evidence="1" id="KW-0175">Coiled coil</keyword>
<evidence type="ECO:0000259" key="2">
    <source>
        <dbReference type="PROSITE" id="PS50144"/>
    </source>
</evidence>
<dbReference type="AlphaFoldDB" id="A0A4D6MWN7"/>
<dbReference type="PANTHER" id="PTHR46236">
    <property type="entry name" value="TRAF-LIKE SUPERFAMILY PROTEIN"/>
    <property type="match status" value="1"/>
</dbReference>
<dbReference type="InterPro" id="IPR050804">
    <property type="entry name" value="MCC"/>
</dbReference>
<dbReference type="EMBL" id="CP039352">
    <property type="protein sequence ID" value="QCE04295.1"/>
    <property type="molecule type" value="Genomic_DNA"/>
</dbReference>
<dbReference type="PROSITE" id="PS50144">
    <property type="entry name" value="MATH"/>
    <property type="match status" value="1"/>
</dbReference>
<evidence type="ECO:0000256" key="1">
    <source>
        <dbReference type="ARBA" id="ARBA00023054"/>
    </source>
</evidence>
<protein>
    <submittedName>
        <fullName evidence="3">Ubiquitin carboxyl-terminal hydrolase 7</fullName>
    </submittedName>
</protein>
<dbReference type="CDD" id="cd00121">
    <property type="entry name" value="MATH"/>
    <property type="match status" value="1"/>
</dbReference>
<dbReference type="Proteomes" id="UP000501690">
    <property type="component" value="Linkage Group LG8"/>
</dbReference>
<keyword evidence="3" id="KW-0378">Hydrolase</keyword>
<organism evidence="3 4">
    <name type="scientific">Vigna unguiculata</name>
    <name type="common">Cowpea</name>
    <dbReference type="NCBI Taxonomy" id="3917"/>
    <lineage>
        <taxon>Eukaryota</taxon>
        <taxon>Viridiplantae</taxon>
        <taxon>Streptophyta</taxon>
        <taxon>Embryophyta</taxon>
        <taxon>Tracheophyta</taxon>
        <taxon>Spermatophyta</taxon>
        <taxon>Magnoliopsida</taxon>
        <taxon>eudicotyledons</taxon>
        <taxon>Gunneridae</taxon>
        <taxon>Pentapetalae</taxon>
        <taxon>rosids</taxon>
        <taxon>fabids</taxon>
        <taxon>Fabales</taxon>
        <taxon>Fabaceae</taxon>
        <taxon>Papilionoideae</taxon>
        <taxon>50 kb inversion clade</taxon>
        <taxon>NPAAA clade</taxon>
        <taxon>indigoferoid/millettioid clade</taxon>
        <taxon>Phaseoleae</taxon>
        <taxon>Vigna</taxon>
    </lineage>
</organism>
<gene>
    <name evidence="3" type="ORF">DEO72_LG8g2331</name>
</gene>
<evidence type="ECO:0000313" key="3">
    <source>
        <dbReference type="EMBL" id="QCE04295.1"/>
    </source>
</evidence>
<feature type="domain" description="MATH" evidence="2">
    <location>
        <begin position="4"/>
        <end position="113"/>
    </location>
</feature>
<dbReference type="GO" id="GO:0016787">
    <property type="term" value="F:hydrolase activity"/>
    <property type="evidence" value="ECO:0007669"/>
    <property type="project" value="UniProtKB-KW"/>
</dbReference>
<reference evidence="3 4" key="1">
    <citation type="submission" date="2019-04" db="EMBL/GenBank/DDBJ databases">
        <title>An improved genome assembly and genetic linkage map for asparagus bean, Vigna unguiculata ssp. sesquipedialis.</title>
        <authorList>
            <person name="Xia Q."/>
            <person name="Zhang R."/>
            <person name="Dong Y."/>
        </authorList>
    </citation>
    <scope>NUCLEOTIDE SEQUENCE [LARGE SCALE GENOMIC DNA]</scope>
    <source>
        <tissue evidence="3">Leaf</tissue>
    </source>
</reference>
<dbReference type="Gene3D" id="2.60.210.10">
    <property type="entry name" value="Apoptosis, Tumor Necrosis Factor Receptor Associated Protein 2, Chain A"/>
    <property type="match status" value="1"/>
</dbReference>
<dbReference type="SUPFAM" id="SSF49599">
    <property type="entry name" value="TRAF domain-like"/>
    <property type="match status" value="1"/>
</dbReference>
<dbReference type="InterPro" id="IPR002083">
    <property type="entry name" value="MATH/TRAF_dom"/>
</dbReference>
<dbReference type="PANTHER" id="PTHR46236:SF35">
    <property type="entry name" value="MATH DOMAIN-CONTAINING PROTEIN"/>
    <property type="match status" value="1"/>
</dbReference>
<dbReference type="Pfam" id="PF22486">
    <property type="entry name" value="MATH_2"/>
    <property type="match status" value="1"/>
</dbReference>
<evidence type="ECO:0000313" key="4">
    <source>
        <dbReference type="Proteomes" id="UP000501690"/>
    </source>
</evidence>
<accession>A0A4D6MWN7</accession>